<sequence length="328" mass="38939">MNKKKVAALTVIIGVLSYATYQTGKSKVNQKNQRAVEVNMTSSAKNNRKFDYYSENEIRNELQKAGINRKSIETFISANKTALSGDIPLKRKKDEFIKAIEEDKKNYLAVAALGKVAFAQDDRSTAISYYKKSIEINPKFEKGYENLIRRYRDYEDYENLKITSEQLIKLYPENPVSYDGLYHYFKYKKDYKKAIEAGKKAIELYLKGEPKYYNYEFITTDLIHRIAKDLGQKPEETELTNDYEGRNFQLYILNAYIGQGNDKETFDYFFNNYQKFKDNIKYMGDMGYEYKEWINEYIVLLKEINNKHRNKDKKFYEENLKKFKFLEL</sequence>
<accession>A0A510JKV1</accession>
<evidence type="ECO:0000256" key="1">
    <source>
        <dbReference type="PROSITE-ProRule" id="PRU00339"/>
    </source>
</evidence>
<reference evidence="2 3" key="1">
    <citation type="submission" date="2019-07" db="EMBL/GenBank/DDBJ databases">
        <title>Complete Genome Sequence of Leptotrichia hofstadii Strain JCM16775.</title>
        <authorList>
            <person name="Watanabe S."/>
            <person name="Cui L."/>
        </authorList>
    </citation>
    <scope>NUCLEOTIDE SEQUENCE [LARGE SCALE GENOMIC DNA]</scope>
    <source>
        <strain evidence="2 3">JCM16775</strain>
    </source>
</reference>
<dbReference type="InterPro" id="IPR019734">
    <property type="entry name" value="TPR_rpt"/>
</dbReference>
<gene>
    <name evidence="2" type="ORF">JCM16775_1615</name>
</gene>
<dbReference type="PROSITE" id="PS50005">
    <property type="entry name" value="TPR"/>
    <property type="match status" value="1"/>
</dbReference>
<dbReference type="Proteomes" id="UP000321892">
    <property type="component" value="Chromosome"/>
</dbReference>
<dbReference type="RefSeq" id="WP_026746049.1">
    <property type="nucleotide sequence ID" value="NZ_AP019823.1"/>
</dbReference>
<proteinExistence type="predicted"/>
<dbReference type="SMART" id="SM00028">
    <property type="entry name" value="TPR"/>
    <property type="match status" value="2"/>
</dbReference>
<dbReference type="EMBL" id="AP019823">
    <property type="protein sequence ID" value="BBM38905.1"/>
    <property type="molecule type" value="Genomic_DNA"/>
</dbReference>
<evidence type="ECO:0000313" key="3">
    <source>
        <dbReference type="Proteomes" id="UP000321892"/>
    </source>
</evidence>
<dbReference type="Gene3D" id="1.25.40.10">
    <property type="entry name" value="Tetratricopeptide repeat domain"/>
    <property type="match status" value="1"/>
</dbReference>
<organism evidence="2 3">
    <name type="scientific">Leptotrichia hofstadii</name>
    <dbReference type="NCBI Taxonomy" id="157688"/>
    <lineage>
        <taxon>Bacteria</taxon>
        <taxon>Fusobacteriati</taxon>
        <taxon>Fusobacteriota</taxon>
        <taxon>Fusobacteriia</taxon>
        <taxon>Fusobacteriales</taxon>
        <taxon>Leptotrichiaceae</taxon>
        <taxon>Leptotrichia</taxon>
    </lineage>
</organism>
<evidence type="ECO:0000313" key="2">
    <source>
        <dbReference type="EMBL" id="BBM38905.1"/>
    </source>
</evidence>
<protein>
    <submittedName>
        <fullName evidence="2">Uncharacterized protein</fullName>
    </submittedName>
</protein>
<keyword evidence="3" id="KW-1185">Reference proteome</keyword>
<name>A0A510JKV1_9FUSO</name>
<dbReference type="KEGG" id="lhf:JCM16775_1615"/>
<dbReference type="SUPFAM" id="SSF48452">
    <property type="entry name" value="TPR-like"/>
    <property type="match status" value="1"/>
</dbReference>
<dbReference type="OrthoDB" id="82039at2"/>
<keyword evidence="1" id="KW-0802">TPR repeat</keyword>
<dbReference type="InterPro" id="IPR011990">
    <property type="entry name" value="TPR-like_helical_dom_sf"/>
</dbReference>
<dbReference type="AlphaFoldDB" id="A0A510JKV1"/>
<feature type="repeat" description="TPR" evidence="1">
    <location>
        <begin position="107"/>
        <end position="140"/>
    </location>
</feature>